<gene>
    <name evidence="1" type="ORF">EV214_1513</name>
</gene>
<keyword evidence="2" id="KW-1185">Reference proteome</keyword>
<evidence type="ECO:0000313" key="2">
    <source>
        <dbReference type="Proteomes" id="UP000294919"/>
    </source>
</evidence>
<dbReference type="AlphaFoldDB" id="A0A4R2K435"/>
<dbReference type="EMBL" id="SLWV01000051">
    <property type="protein sequence ID" value="TCO67911.1"/>
    <property type="molecule type" value="Genomic_DNA"/>
</dbReference>
<dbReference type="RefSeq" id="WP_132248360.1">
    <property type="nucleotide sequence ID" value="NZ_SLWV01000051.1"/>
</dbReference>
<proteinExistence type="predicted"/>
<reference evidence="1 2" key="1">
    <citation type="submission" date="2019-03" db="EMBL/GenBank/DDBJ databases">
        <title>Genomic Encyclopedia of Type Strains, Phase IV (KMG-IV): sequencing the most valuable type-strain genomes for metagenomic binning, comparative biology and taxonomic classification.</title>
        <authorList>
            <person name="Goeker M."/>
        </authorList>
    </citation>
    <scope>NUCLEOTIDE SEQUENCE [LARGE SCALE GENOMIC DNA]</scope>
    <source>
        <strain evidence="1 2">DSM 102940</strain>
    </source>
</reference>
<comment type="caution">
    <text evidence="1">The sequence shown here is derived from an EMBL/GenBank/DDBJ whole genome shotgun (WGS) entry which is preliminary data.</text>
</comment>
<evidence type="ECO:0008006" key="3">
    <source>
        <dbReference type="Google" id="ProtNLM"/>
    </source>
</evidence>
<dbReference type="Proteomes" id="UP000294919">
    <property type="component" value="Unassembled WGS sequence"/>
</dbReference>
<evidence type="ECO:0000313" key="1">
    <source>
        <dbReference type="EMBL" id="TCO67911.1"/>
    </source>
</evidence>
<protein>
    <recommendedName>
        <fullName evidence="3">Gp5/Type VI secretion system Vgr protein OB-fold domain-containing protein</fullName>
    </recommendedName>
</protein>
<dbReference type="OrthoDB" id="95423at2"/>
<organism evidence="1 2">
    <name type="scientific">Marinisporobacter balticus</name>
    <dbReference type="NCBI Taxonomy" id="2018667"/>
    <lineage>
        <taxon>Bacteria</taxon>
        <taxon>Bacillati</taxon>
        <taxon>Bacillota</taxon>
        <taxon>Clostridia</taxon>
        <taxon>Peptostreptococcales</taxon>
        <taxon>Thermotaleaceae</taxon>
        <taxon>Marinisporobacter</taxon>
    </lineage>
</organism>
<name>A0A4R2K435_9FIRM</name>
<accession>A0A4R2K435</accession>
<sequence>MKSSKNTNPSLKQSDTIEFHIETEKDYEIGDKVTYQNIHLYIKSKEVEMENGILDFRYALSTKMGLSQDQLYNEQITGMSLKGKVLKIVRDKVKVHLEIDKFQDNNKAWEFPYTTMYTAEGNSGWYCMPEINDTVFIYFPTKEEHQGVGMNAIRVMNKGTDKISNPDIKYFRTIDGKELKFSPDEIKITCINGIDKETGESKVIYIKLNQDNGIEIVSSEPISFKTDKGIKLEAEDTIKILAGEQIKLKCKTSEISIDSKIDICGEDVRIN</sequence>